<comment type="similarity">
    <text evidence="1">Belongs to the MG185/MG260 family.</text>
</comment>
<feature type="domain" description="Mycoplasma lipoprotein central" evidence="3">
    <location>
        <begin position="275"/>
        <end position="445"/>
    </location>
</feature>
<proteinExistence type="inferred from homology"/>
<reference evidence="4 5" key="1">
    <citation type="submission" date="2018-07" db="EMBL/GenBank/DDBJ databases">
        <title>Genetic characterization of Mycoplasma hyopneumoniae, M. hyorhinis and M. flocculare isolates through whole genome sequencing analysis: comparative analysis of sequence types and putative genes involved in virulence.</title>
        <authorList>
            <person name="Fourour S."/>
            <person name="Lucas P."/>
            <person name="Touzain F."/>
            <person name="Tocqueville V."/>
            <person name="Kempf I."/>
            <person name="Marois-Crehan C."/>
        </authorList>
    </citation>
    <scope>NUCLEOTIDE SEQUENCE [LARGE SCALE GENOMIC DNA]</scope>
    <source>
        <strain evidence="4 5">MHR389</strain>
    </source>
</reference>
<evidence type="ECO:0000256" key="1">
    <source>
        <dbReference type="ARBA" id="ARBA00009031"/>
    </source>
</evidence>
<feature type="domain" description="Mycoplasma lipoprotein C-terminal" evidence="2">
    <location>
        <begin position="617"/>
        <end position="731"/>
    </location>
</feature>
<dbReference type="InterPro" id="IPR004984">
    <property type="entry name" value="Mycoplasma_lipoprotein_cen_dom"/>
</dbReference>
<accession>A0ABD6II27</accession>
<organism evidence="4 5">
    <name type="scientific">Mesomycoplasma hyorhinis</name>
    <name type="common">Mycoplasma hyorhinis</name>
    <dbReference type="NCBI Taxonomy" id="2100"/>
    <lineage>
        <taxon>Bacteria</taxon>
        <taxon>Bacillati</taxon>
        <taxon>Mycoplasmatota</taxon>
        <taxon>Mycoplasmoidales</taxon>
        <taxon>Metamycoplasmataceae</taxon>
        <taxon>Mesomycoplasma</taxon>
    </lineage>
</organism>
<comment type="caution">
    <text evidence="4">The sequence shown here is derived from an EMBL/GenBank/DDBJ whole genome shotgun (WGS) entry which is preliminary data.</text>
</comment>
<protein>
    <recommendedName>
        <fullName evidence="6">Lipoprotein</fullName>
    </recommendedName>
</protein>
<dbReference type="AlphaFoldDB" id="A0ABD6II27"/>
<dbReference type="InterPro" id="IPR004890">
    <property type="entry name" value="Lipoprotein_10_C"/>
</dbReference>
<evidence type="ECO:0000259" key="2">
    <source>
        <dbReference type="Pfam" id="PF03202"/>
    </source>
</evidence>
<dbReference type="InterPro" id="IPR054825">
    <property type="entry name" value="P68-like"/>
</dbReference>
<dbReference type="Proteomes" id="UP001193384">
    <property type="component" value="Unassembled WGS sequence"/>
</dbReference>
<sequence>MISTKLNKSLYFVFKKAFTEFFYLKNEESMKKSFINKTKKIILATLALSPVLALISCGDTRFDQKDDNLIKLGYSFSSAGREAKAINQIISKWNSFDTDATRKASFPNYLKATQAEFQNGYGGAAQTISQKLKAKDQTSLVNLIFNYDSVLATINSYNMTLPFVLDRDNSSKNTEDQNKINNFLKQNISDIFLKNNTYIPGITTNGIYSIPMGKSSELLSIDGILLGFIINEATKIINEATKASPTPATIKSKDAEFFKKYQDMAKDEKKADDIAQIKKNWKEYKHFSKEEGGLGGYEFSKAAFSNYTDLIDLARRVKKSFPQAKEENNPLNSAANVMGIDSIANTVFVLSSSISEGNKENEVVSVTDKKANFTKYRDKNSNSYKNFKQIWDLLYPGIEDETILITEKGQYSSDFLKNHQLLFFTGSTAGYSHSFVEDGSAKNNKVFQLETTLKTIDNKDKKIVKNVDTRYTYELLKTSTRPQEKAIAYVKDLTKRNVLPIYLNSDLPTKPVKNSLKVDDEAGTKIKELLETDKSYWISSDKSFADFVTSNNIGNDVILKAGNQIAGRNSFSLFFINKASNKLIEKTSSSQLNEDELISLESPKKFSSKNKKFVVPLQGPNLIGIHASDKEDKATVEFVNWLLTSKEDWDANHKQLTPYEFFKVSTNYINLTNSSLSETNPKLTRGAKTAFDVLKKAKDEPNNFIIQEDAVDAKSSPFRESLVTTFNAVVNKNSSSSNKTVTFDQFLELLKQNLGPLFKK</sequence>
<gene>
    <name evidence="4" type="ORF">DR101_01520</name>
</gene>
<evidence type="ECO:0008006" key="6">
    <source>
        <dbReference type="Google" id="ProtNLM"/>
    </source>
</evidence>
<evidence type="ECO:0000313" key="5">
    <source>
        <dbReference type="Proteomes" id="UP001193384"/>
    </source>
</evidence>
<dbReference type="NCBIfam" id="NF045826">
    <property type="entry name" value="lipo_P68"/>
    <property type="match status" value="1"/>
</dbReference>
<dbReference type="Pfam" id="PF03202">
    <property type="entry name" value="Lipoprotein_10"/>
    <property type="match status" value="1"/>
</dbReference>
<dbReference type="EMBL" id="QQQW01000006">
    <property type="protein sequence ID" value="MXR43630.1"/>
    <property type="molecule type" value="Genomic_DNA"/>
</dbReference>
<dbReference type="Pfam" id="PF03305">
    <property type="entry name" value="Lipoprotein_X"/>
    <property type="match status" value="1"/>
</dbReference>
<name>A0ABD6II27_MESHY</name>
<evidence type="ECO:0000259" key="3">
    <source>
        <dbReference type="Pfam" id="PF03305"/>
    </source>
</evidence>
<evidence type="ECO:0000313" key="4">
    <source>
        <dbReference type="EMBL" id="MXR43630.1"/>
    </source>
</evidence>